<gene>
    <name evidence="1" type="ORF">FRZ06_13520</name>
</gene>
<dbReference type="Proteomes" id="UP000594014">
    <property type="component" value="Chromosome"/>
</dbReference>
<dbReference type="EMBL" id="CP042469">
    <property type="protein sequence ID" value="QOX64288.1"/>
    <property type="molecule type" value="Genomic_DNA"/>
</dbReference>
<evidence type="ECO:0000313" key="1">
    <source>
        <dbReference type="EMBL" id="QOX64288.1"/>
    </source>
</evidence>
<protein>
    <submittedName>
        <fullName evidence="1">TrmB family transcriptional regulator</fullName>
    </submittedName>
</protein>
<accession>A0ACD1ADL9</accession>
<keyword evidence="2" id="KW-1185">Reference proteome</keyword>
<reference evidence="1" key="1">
    <citation type="submission" date="2019-08" db="EMBL/GenBank/DDBJ databases">
        <title>Genome sequence of Clostridiales bacterium MT110.</title>
        <authorList>
            <person name="Cao J."/>
        </authorList>
    </citation>
    <scope>NUCLEOTIDE SEQUENCE</scope>
    <source>
        <strain evidence="1">MT110</strain>
    </source>
</reference>
<organism evidence="1 2">
    <name type="scientific">Anoxybacterium hadale</name>
    <dbReference type="NCBI Taxonomy" id="3408580"/>
    <lineage>
        <taxon>Bacteria</taxon>
        <taxon>Bacillati</taxon>
        <taxon>Bacillota</taxon>
        <taxon>Clostridia</taxon>
        <taxon>Peptostreptococcales</taxon>
        <taxon>Anaerovoracaceae</taxon>
        <taxon>Anoxybacterium</taxon>
    </lineage>
</organism>
<evidence type="ECO:0000313" key="2">
    <source>
        <dbReference type="Proteomes" id="UP000594014"/>
    </source>
</evidence>
<proteinExistence type="predicted"/>
<sequence length="277" mass="32478">MRREVRIMERIIQVLRRFNYTETEAKVYMALLQNGIQTGYEVSKTSGVPRSKVYNALEMLVSRGVVVTTTGNKTVLYRAESIDRLSSLIQASVDEGIQELQQEAEKYTHAVDDEQIWKMTGYQCILDKCKEMIRASEKNLMIQIWQEELTEEVEKLLLEKEHKENIRLLVILYDRKEQYHTKLKHVYKHGFEEDKLQETGCRWLTVVTDEMEMLHASIRNSAVADAAYTKNASMVFFAKEYVQHDAYAIRMIDLFGEQMRERFGEDMEGVRDVFAIH</sequence>
<name>A0ACD1ADL9_9FIRM</name>